<dbReference type="EMBL" id="HE804045">
    <property type="protein sequence ID" value="CCH34147.1"/>
    <property type="molecule type" value="Genomic_DNA"/>
</dbReference>
<keyword evidence="2" id="KW-0808">Transferase</keyword>
<dbReference type="SUPFAM" id="SSF56112">
    <property type="entry name" value="Protein kinase-like (PK-like)"/>
    <property type="match status" value="1"/>
</dbReference>
<dbReference type="Gene3D" id="3.90.1200.10">
    <property type="match status" value="1"/>
</dbReference>
<dbReference type="HOGENOM" id="CLU_074977_0_0_11"/>
<dbReference type="PATRIC" id="fig|1179773.3.peg.6983"/>
<dbReference type="GO" id="GO:0016740">
    <property type="term" value="F:transferase activity"/>
    <property type="evidence" value="ECO:0007669"/>
    <property type="project" value="UniProtKB-KW"/>
</dbReference>
<evidence type="ECO:0000313" key="2">
    <source>
        <dbReference type="EMBL" id="CCH34147.1"/>
    </source>
</evidence>
<proteinExistence type="predicted"/>
<dbReference type="Proteomes" id="UP000006281">
    <property type="component" value="Chromosome"/>
</dbReference>
<dbReference type="PANTHER" id="PTHR21310">
    <property type="entry name" value="AMINOGLYCOSIDE PHOSPHOTRANSFERASE-RELATED-RELATED"/>
    <property type="match status" value="1"/>
</dbReference>
<sequence>MHPDEHPVPESLVRTLLAGSFPEWAALKLSRVTSAGTDNAMFRLGEDLVVRLPKIGWAVKGIHHEYEWIPKLAPHLPFATPEPLALGHPAAGYPWPWAVYRWLEGTNPIANQVTHGVAEDIAELITALRAIRIPNPPTSTRGKPLATRDAMTREAIADLGGKVARKAVTEVWEKALAVPGWEGEPVWVHADLTPGNVLVRDGKVSAVIDFSLSGVGDPAADLGVAWNLLPAPARETFREALGDDDATWERGRALALSIALVQLRYYWDSNPPLVANSRHVIGEILAGPA</sequence>
<protein>
    <submittedName>
        <fullName evidence="2">Phosphotransferase</fullName>
    </submittedName>
</protein>
<dbReference type="Gene3D" id="3.30.200.20">
    <property type="entry name" value="Phosphorylase Kinase, domain 1"/>
    <property type="match status" value="1"/>
</dbReference>
<dbReference type="RefSeq" id="WP_015104258.1">
    <property type="nucleotide sequence ID" value="NC_019673.1"/>
</dbReference>
<feature type="domain" description="Aminoglycoside phosphotransferase" evidence="1">
    <location>
        <begin position="34"/>
        <end position="254"/>
    </location>
</feature>
<dbReference type="BioCyc" id="SESP1179773:BN6_RS33335-MONOMER"/>
<name>K0K9F4_SACES</name>
<dbReference type="eggNOG" id="COG3173">
    <property type="taxonomic scope" value="Bacteria"/>
</dbReference>
<dbReference type="CDD" id="cd05155">
    <property type="entry name" value="APH_ChoK_like_1"/>
    <property type="match status" value="1"/>
</dbReference>
<organism evidence="2 3">
    <name type="scientific">Saccharothrix espanaensis (strain ATCC 51144 / DSM 44229 / JCM 9112 / NBRC 15066 / NRRL 15764)</name>
    <dbReference type="NCBI Taxonomy" id="1179773"/>
    <lineage>
        <taxon>Bacteria</taxon>
        <taxon>Bacillati</taxon>
        <taxon>Actinomycetota</taxon>
        <taxon>Actinomycetes</taxon>
        <taxon>Pseudonocardiales</taxon>
        <taxon>Pseudonocardiaceae</taxon>
        <taxon>Saccharothrix</taxon>
    </lineage>
</organism>
<dbReference type="InterPro" id="IPR002575">
    <property type="entry name" value="Aminoglycoside_PTrfase"/>
</dbReference>
<dbReference type="InterPro" id="IPR051678">
    <property type="entry name" value="AGP_Transferase"/>
</dbReference>
<gene>
    <name evidence="2" type="ordered locus">BN6_69100</name>
</gene>
<evidence type="ECO:0000313" key="3">
    <source>
        <dbReference type="Proteomes" id="UP000006281"/>
    </source>
</evidence>
<dbReference type="KEGG" id="sesp:BN6_69100"/>
<dbReference type="OrthoDB" id="9797603at2"/>
<keyword evidence="3" id="KW-1185">Reference proteome</keyword>
<dbReference type="Pfam" id="PF01636">
    <property type="entry name" value="APH"/>
    <property type="match status" value="1"/>
</dbReference>
<dbReference type="PANTHER" id="PTHR21310:SF42">
    <property type="entry name" value="BIFUNCTIONAL AAC_APH"/>
    <property type="match status" value="1"/>
</dbReference>
<dbReference type="InterPro" id="IPR011009">
    <property type="entry name" value="Kinase-like_dom_sf"/>
</dbReference>
<accession>K0K9F4</accession>
<evidence type="ECO:0000259" key="1">
    <source>
        <dbReference type="Pfam" id="PF01636"/>
    </source>
</evidence>
<reference evidence="2 3" key="1">
    <citation type="journal article" date="2012" name="BMC Genomics">
        <title>Complete genome sequence of Saccharothrix espanaensis DSM 44229T and comparison to the other completely sequenced Pseudonocardiaceae.</title>
        <authorList>
            <person name="Strobel T."/>
            <person name="Al-Dilaimi A."/>
            <person name="Blom J."/>
            <person name="Gessner A."/>
            <person name="Kalinowski J."/>
            <person name="Luzhetska M."/>
            <person name="Puhler A."/>
            <person name="Szczepanowski R."/>
            <person name="Bechthold A."/>
            <person name="Ruckert C."/>
        </authorList>
    </citation>
    <scope>NUCLEOTIDE SEQUENCE [LARGE SCALE GENOMIC DNA]</scope>
    <source>
        <strain evidence="3">ATCC 51144 / DSM 44229 / JCM 9112 / NBRC 15066 / NRRL 15764</strain>
    </source>
</reference>
<dbReference type="STRING" id="1179773.BN6_69100"/>
<dbReference type="AlphaFoldDB" id="K0K9F4"/>